<dbReference type="WBParaSite" id="ES5_v2.g27835.t1">
    <property type="protein sequence ID" value="ES5_v2.g27835.t1"/>
    <property type="gene ID" value="ES5_v2.g27835"/>
</dbReference>
<organism evidence="1 2">
    <name type="scientific">Panagrolaimus sp. ES5</name>
    <dbReference type="NCBI Taxonomy" id="591445"/>
    <lineage>
        <taxon>Eukaryota</taxon>
        <taxon>Metazoa</taxon>
        <taxon>Ecdysozoa</taxon>
        <taxon>Nematoda</taxon>
        <taxon>Chromadorea</taxon>
        <taxon>Rhabditida</taxon>
        <taxon>Tylenchina</taxon>
        <taxon>Panagrolaimomorpha</taxon>
        <taxon>Panagrolaimoidea</taxon>
        <taxon>Panagrolaimidae</taxon>
        <taxon>Panagrolaimus</taxon>
    </lineage>
</organism>
<accession>A0AC34GDN9</accession>
<name>A0AC34GDN9_9BILA</name>
<evidence type="ECO:0000313" key="2">
    <source>
        <dbReference type="WBParaSite" id="ES5_v2.g27835.t1"/>
    </source>
</evidence>
<protein>
    <submittedName>
        <fullName evidence="2">DUF38 domain-containing protein</fullName>
    </submittedName>
</protein>
<evidence type="ECO:0000313" key="1">
    <source>
        <dbReference type="Proteomes" id="UP000887579"/>
    </source>
</evidence>
<sequence length="278" mass="32313">MDLPKTPILDELLLKKSLPKSAVLKQNYSLPTPIVRHLLKTAPAIVYYKLYQSCKLLHKFIEEKYGPQIDVLEAGKLNKTYFFAIQATNKEMKIRGTEKTYNEFQKKLWVRKRLMLTALPTQITHKFLDKLNLSTIKEVYFLHSAVSVDDYKQLMVPSIEVMYGSICGAADEFDIISYTLKELPNLKIFKLPWNRSLTNFAELNSIKRANKLQKAEIYDFPGPLIDEDNLKEFASKHMSNGSTFYLSFLDRFPQNIKNKYQNLADDFNTTFSSKIMIR</sequence>
<reference evidence="2" key="1">
    <citation type="submission" date="2022-11" db="UniProtKB">
        <authorList>
            <consortium name="WormBaseParasite"/>
        </authorList>
    </citation>
    <scope>IDENTIFICATION</scope>
</reference>
<dbReference type="Proteomes" id="UP000887579">
    <property type="component" value="Unplaced"/>
</dbReference>
<proteinExistence type="predicted"/>